<dbReference type="AlphaFoldDB" id="A0A094Z2S5"/>
<evidence type="ECO:0000256" key="3">
    <source>
        <dbReference type="PROSITE-ProRule" id="PRU00464"/>
    </source>
</evidence>
<feature type="active site" description="Tele-AMP-histidine intermediate" evidence="1">
    <location>
        <position position="108"/>
    </location>
</feature>
<keyword evidence="6" id="KW-1185">Reference proteome</keyword>
<dbReference type="InterPro" id="IPR001310">
    <property type="entry name" value="Histidine_triad_HIT"/>
</dbReference>
<reference evidence="5 6" key="1">
    <citation type="journal article" date="2015" name="Phytopathology">
        <title>Genomes of Candidatus Liberibacter solanacearum haplotype A from New Zealand and the USA suggest significant genome plasticity in the species.</title>
        <authorList>
            <person name="Thompson S.M."/>
            <person name="Johnson C.P."/>
            <person name="Lu A.Y."/>
            <person name="Frampton R.A."/>
            <person name="Sullivan K.L."/>
            <person name="Fiers M.W."/>
            <person name="Crowhurst R.N."/>
            <person name="Pitman A.R."/>
            <person name="Scott I."/>
            <person name="Gudmestad N.C."/>
            <person name="Smith G.R."/>
        </authorList>
    </citation>
    <scope>NUCLEOTIDE SEQUENCE [LARGE SCALE GENOMIC DNA]</scope>
    <source>
        <strain evidence="5 6">LsoNZ1</strain>
    </source>
</reference>
<evidence type="ECO:0000313" key="6">
    <source>
        <dbReference type="Proteomes" id="UP000033731"/>
    </source>
</evidence>
<dbReference type="PATRIC" id="fig|556287.8.peg.854"/>
<evidence type="ECO:0000256" key="1">
    <source>
        <dbReference type="PIRSR" id="PIRSR601310-1"/>
    </source>
</evidence>
<protein>
    <submittedName>
        <fullName evidence="5">Bis(5'-nucleosyl)-tetraphosphatase (Asymmetrical)</fullName>
        <ecNumber evidence="5">3.6.1.17</ecNumber>
    </submittedName>
</protein>
<dbReference type="RefSeq" id="WP_034441183.1">
    <property type="nucleotide sequence ID" value="NZ_JMTK01000002.1"/>
</dbReference>
<dbReference type="PANTHER" id="PTHR46648:SF1">
    <property type="entry name" value="ADENOSINE 5'-MONOPHOSPHORAMIDASE HNT1"/>
    <property type="match status" value="1"/>
</dbReference>
<dbReference type="EMBL" id="JMTK01000002">
    <property type="protein sequence ID" value="KJZ82122.1"/>
    <property type="molecule type" value="Genomic_DNA"/>
</dbReference>
<keyword evidence="5" id="KW-0378">Hydrolase</keyword>
<dbReference type="PROSITE" id="PS51084">
    <property type="entry name" value="HIT_2"/>
    <property type="match status" value="1"/>
</dbReference>
<dbReference type="CDD" id="cd01277">
    <property type="entry name" value="HINT_subgroup"/>
    <property type="match status" value="1"/>
</dbReference>
<dbReference type="GO" id="GO:0009117">
    <property type="term" value="P:nucleotide metabolic process"/>
    <property type="evidence" value="ECO:0007669"/>
    <property type="project" value="TreeGrafter"/>
</dbReference>
<dbReference type="InterPro" id="IPR036265">
    <property type="entry name" value="HIT-like_sf"/>
</dbReference>
<evidence type="ECO:0000256" key="2">
    <source>
        <dbReference type="PIRSR" id="PIRSR601310-3"/>
    </source>
</evidence>
<feature type="short sequence motif" description="Histidine triad motif" evidence="2 3">
    <location>
        <begin position="106"/>
        <end position="110"/>
    </location>
</feature>
<comment type="caution">
    <text evidence="5">The sequence shown here is derived from an EMBL/GenBank/DDBJ whole genome shotgun (WGS) entry which is preliminary data.</text>
</comment>
<name>A0A094Z2S5_9HYPH</name>
<evidence type="ECO:0000259" key="4">
    <source>
        <dbReference type="PROSITE" id="PS51084"/>
    </source>
</evidence>
<dbReference type="Pfam" id="PF01230">
    <property type="entry name" value="HIT"/>
    <property type="match status" value="1"/>
</dbReference>
<dbReference type="EC" id="3.6.1.17" evidence="5"/>
<sequence>MVEKYSPQYDDQNIFIKIIRGEINACRVYEDDALIALMDIMPHSPGHVLVIPKCRARDIFEVPQEVLAQIILVVKKIAKACKNAFQADGIQIMQFNGTSAGQTIPHLHFHVIPCKSGDNTLHTNIHPTQKTETLENLDFNAQKIRKELHVYEEKSSLKK</sequence>
<dbReference type="PRINTS" id="PR00332">
    <property type="entry name" value="HISTRIAD"/>
</dbReference>
<gene>
    <name evidence="5" type="ORF">DJ66_0857</name>
</gene>
<dbReference type="PANTHER" id="PTHR46648">
    <property type="entry name" value="HIT FAMILY PROTEIN 1"/>
    <property type="match status" value="1"/>
</dbReference>
<dbReference type="SUPFAM" id="SSF54197">
    <property type="entry name" value="HIT-like"/>
    <property type="match status" value="1"/>
</dbReference>
<evidence type="ECO:0000313" key="5">
    <source>
        <dbReference type="EMBL" id="KJZ82122.1"/>
    </source>
</evidence>
<proteinExistence type="predicted"/>
<organism evidence="5 6">
    <name type="scientific">Candidatus Liberibacter solanacearum</name>
    <dbReference type="NCBI Taxonomy" id="556287"/>
    <lineage>
        <taxon>Bacteria</taxon>
        <taxon>Pseudomonadati</taxon>
        <taxon>Pseudomonadota</taxon>
        <taxon>Alphaproteobacteria</taxon>
        <taxon>Hyphomicrobiales</taxon>
        <taxon>Rhizobiaceae</taxon>
        <taxon>Liberibacter</taxon>
    </lineage>
</organism>
<feature type="domain" description="HIT" evidence="4">
    <location>
        <begin position="14"/>
        <end position="121"/>
    </location>
</feature>
<dbReference type="GO" id="GO:0004081">
    <property type="term" value="F:bis(5'-nucleosyl)-tetraphosphatase (asymmetrical) activity"/>
    <property type="evidence" value="ECO:0007669"/>
    <property type="project" value="UniProtKB-EC"/>
</dbReference>
<dbReference type="InterPro" id="IPR011146">
    <property type="entry name" value="HIT-like"/>
</dbReference>
<dbReference type="Proteomes" id="UP000033731">
    <property type="component" value="Unassembled WGS sequence"/>
</dbReference>
<dbReference type="Gene3D" id="3.30.428.10">
    <property type="entry name" value="HIT-like"/>
    <property type="match status" value="1"/>
</dbReference>
<dbReference type="InterPro" id="IPR039384">
    <property type="entry name" value="HINT"/>
</dbReference>
<accession>A0A094Z2S5</accession>